<feature type="compositionally biased region" description="Basic and acidic residues" evidence="1">
    <location>
        <begin position="1"/>
        <end position="20"/>
    </location>
</feature>
<protein>
    <submittedName>
        <fullName evidence="2">Uncharacterized protein</fullName>
    </submittedName>
</protein>
<reference evidence="2 3" key="1">
    <citation type="submission" date="2016-07" db="EMBL/GenBank/DDBJ databases">
        <title>Draft Genome Sequence of Methylobrevis pamukkalensis PK2.</title>
        <authorList>
            <person name="Vasilenko O.V."/>
            <person name="Doronina N.V."/>
            <person name="Shmareva M.N."/>
            <person name="Tarlachkov S.V."/>
            <person name="Mustakhimov I."/>
            <person name="Trotsenko Y.A."/>
        </authorList>
    </citation>
    <scope>NUCLEOTIDE SEQUENCE [LARGE SCALE GENOMIC DNA]</scope>
    <source>
        <strain evidence="2 3">PK2</strain>
    </source>
</reference>
<sequence length="166" mass="18016">MAVECGRTDRGKKGKADDRPRKRTERPVPPPRALADGTRSARPGHDGPSGYDRATTLPCLLPLLAAEVLPDSPSRAARVCAMLRKALRQERARGRAGRRGYDLDRHLALARALAAELRNLARWSGATHRERAAGGSVTPRPRPRLGLAFGRRDSGDAWQDDSGAPC</sequence>
<keyword evidence="3" id="KW-1185">Reference proteome</keyword>
<proteinExistence type="predicted"/>
<dbReference type="EMBL" id="MCRJ01000002">
    <property type="protein sequence ID" value="ODN72412.1"/>
    <property type="molecule type" value="Genomic_DNA"/>
</dbReference>
<evidence type="ECO:0000313" key="2">
    <source>
        <dbReference type="EMBL" id="ODN72412.1"/>
    </source>
</evidence>
<organism evidence="2 3">
    <name type="scientific">Methylobrevis pamukkalensis</name>
    <dbReference type="NCBI Taxonomy" id="1439726"/>
    <lineage>
        <taxon>Bacteria</taxon>
        <taxon>Pseudomonadati</taxon>
        <taxon>Pseudomonadota</taxon>
        <taxon>Alphaproteobacteria</taxon>
        <taxon>Hyphomicrobiales</taxon>
        <taxon>Pleomorphomonadaceae</taxon>
        <taxon>Methylobrevis</taxon>
    </lineage>
</organism>
<dbReference type="AlphaFoldDB" id="A0A1E3H7X1"/>
<feature type="region of interest" description="Disordered" evidence="1">
    <location>
        <begin position="1"/>
        <end position="53"/>
    </location>
</feature>
<comment type="caution">
    <text evidence="2">The sequence shown here is derived from an EMBL/GenBank/DDBJ whole genome shotgun (WGS) entry which is preliminary data.</text>
</comment>
<evidence type="ECO:0000313" key="3">
    <source>
        <dbReference type="Proteomes" id="UP000094622"/>
    </source>
</evidence>
<gene>
    <name evidence="2" type="ORF">A6302_00158</name>
</gene>
<accession>A0A1E3H7X1</accession>
<name>A0A1E3H7X1_9HYPH</name>
<feature type="region of interest" description="Disordered" evidence="1">
    <location>
        <begin position="127"/>
        <end position="166"/>
    </location>
</feature>
<dbReference type="Proteomes" id="UP000094622">
    <property type="component" value="Unassembled WGS sequence"/>
</dbReference>
<evidence type="ECO:0000256" key="1">
    <source>
        <dbReference type="SAM" id="MobiDB-lite"/>
    </source>
</evidence>